<feature type="region of interest" description="Disordered" evidence="1">
    <location>
        <begin position="350"/>
        <end position="393"/>
    </location>
</feature>
<keyword evidence="2" id="KW-0812">Transmembrane</keyword>
<evidence type="ECO:0000256" key="2">
    <source>
        <dbReference type="SAM" id="Phobius"/>
    </source>
</evidence>
<gene>
    <name evidence="3" type="ORF">HKI87_03g23850</name>
</gene>
<keyword evidence="2" id="KW-0472">Membrane</keyword>
<dbReference type="AlphaFoldDB" id="A0AAX4P442"/>
<keyword evidence="2" id="KW-1133">Transmembrane helix</keyword>
<sequence length="393" mass="44531">MAGPDEVVVKHRKGAVALYLILMAGYLAYCIFTLVGTFQKLDNPPISSSEQFQAWQLPNMYLGPSERYSPDFTSPRFFSRCVYQESHFTLAEGFTRECTGGRCFCDTVVTEHPNDPTKKMVHVDLSNLSAKQKGSTVEIYMEFPRPTEVICPSISDLMSQGRNFALPIVCDRTLVADLYSMRMFNESRAARKPVIPQGKMATTAARADFPMNNKFWVVMNQKKTYDRDENYYSGAPSSTMITEDVYDTTGYSEHLSFDSEHTNYLNANNLDFMLLTVKASQVGKINLHKEINPMDWTILLGQLGGFWVVVTILFRVVYVPKAYMVPRWKKNQADLEDEINAAHTEKLWEGAVRRQSQSQPGQAYPLTPAQRVTSYPPKGQQGHTMTQPPYPDA</sequence>
<reference evidence="3 4" key="1">
    <citation type="submission" date="2024-03" db="EMBL/GenBank/DDBJ databases">
        <title>Complete genome sequence of the green alga Chloropicon roscoffensis RCC1871.</title>
        <authorList>
            <person name="Lemieux C."/>
            <person name="Pombert J.-F."/>
            <person name="Otis C."/>
            <person name="Turmel M."/>
        </authorList>
    </citation>
    <scope>NUCLEOTIDE SEQUENCE [LARGE SCALE GENOMIC DNA]</scope>
    <source>
        <strain evidence="3 4">RCC1871</strain>
    </source>
</reference>
<dbReference type="EMBL" id="CP151503">
    <property type="protein sequence ID" value="WZN60851.1"/>
    <property type="molecule type" value="Genomic_DNA"/>
</dbReference>
<protein>
    <recommendedName>
        <fullName evidence="5">Transmembrane protein</fullName>
    </recommendedName>
</protein>
<evidence type="ECO:0008006" key="5">
    <source>
        <dbReference type="Google" id="ProtNLM"/>
    </source>
</evidence>
<feature type="transmembrane region" description="Helical" evidence="2">
    <location>
        <begin position="296"/>
        <end position="318"/>
    </location>
</feature>
<evidence type="ECO:0000256" key="1">
    <source>
        <dbReference type="SAM" id="MobiDB-lite"/>
    </source>
</evidence>
<feature type="transmembrane region" description="Helical" evidence="2">
    <location>
        <begin position="16"/>
        <end position="38"/>
    </location>
</feature>
<keyword evidence="4" id="KW-1185">Reference proteome</keyword>
<evidence type="ECO:0000313" key="4">
    <source>
        <dbReference type="Proteomes" id="UP001472866"/>
    </source>
</evidence>
<organism evidence="3 4">
    <name type="scientific">Chloropicon roscoffensis</name>
    <dbReference type="NCBI Taxonomy" id="1461544"/>
    <lineage>
        <taxon>Eukaryota</taxon>
        <taxon>Viridiplantae</taxon>
        <taxon>Chlorophyta</taxon>
        <taxon>Chloropicophyceae</taxon>
        <taxon>Chloropicales</taxon>
        <taxon>Chloropicaceae</taxon>
        <taxon>Chloropicon</taxon>
    </lineage>
</organism>
<evidence type="ECO:0000313" key="3">
    <source>
        <dbReference type="EMBL" id="WZN60851.1"/>
    </source>
</evidence>
<proteinExistence type="predicted"/>
<accession>A0AAX4P442</accession>
<dbReference type="Proteomes" id="UP001472866">
    <property type="component" value="Chromosome 03"/>
</dbReference>
<name>A0AAX4P442_9CHLO</name>